<dbReference type="SUPFAM" id="SSF53474">
    <property type="entry name" value="alpha/beta-Hydrolases"/>
    <property type="match status" value="1"/>
</dbReference>
<evidence type="ECO:0008006" key="3">
    <source>
        <dbReference type="Google" id="ProtNLM"/>
    </source>
</evidence>
<dbReference type="Proteomes" id="UP001156666">
    <property type="component" value="Unassembled WGS sequence"/>
</dbReference>
<dbReference type="InterPro" id="IPR029058">
    <property type="entry name" value="AB_hydrolase_fold"/>
</dbReference>
<comment type="caution">
    <text evidence="1">The sequence shown here is derived from an EMBL/GenBank/DDBJ whole genome shotgun (WGS) entry which is preliminary data.</text>
</comment>
<reference evidence="1" key="2">
    <citation type="submission" date="2023-01" db="EMBL/GenBank/DDBJ databases">
        <title>Draft genome sequence of Portibacter lacus strain NBRC 108769.</title>
        <authorList>
            <person name="Sun Q."/>
            <person name="Mori K."/>
        </authorList>
    </citation>
    <scope>NUCLEOTIDE SEQUENCE</scope>
    <source>
        <strain evidence="1">NBRC 108769</strain>
    </source>
</reference>
<protein>
    <recommendedName>
        <fullName evidence="3">Alpha/beta hydrolase</fullName>
    </recommendedName>
</protein>
<sequence length="267" mass="30483">MWLSFTTATGQNTPSQVRASTAASNVIVLDTVFTIDGLDRSRKVRLYLPMDYDVSTKNYPVLYMHDGQNLFDDVTSYVGEWGVDEILNKMKLDLIVVGIDNGQGDRMHEMGPWDHEKYGVSEAREYLSFILNQVKPYIDQNYRTKGDRENTAMMGSSMGGLVSHYAQYSFPDVIGKVGIFSPSYWYADEIYTLTEEKPVLKDTKLYIIVGSKEGNNMVKPAVEMYELIKKSGHPEKNIFFANVEGGTHSETFWKQELEDALRWLYSK</sequence>
<keyword evidence="2" id="KW-1185">Reference proteome</keyword>
<dbReference type="PANTHER" id="PTHR48098:SF6">
    <property type="entry name" value="FERRI-BACILLIBACTIN ESTERASE BESA"/>
    <property type="match status" value="1"/>
</dbReference>
<name>A0AA37SNI4_9BACT</name>
<organism evidence="1 2">
    <name type="scientific">Portibacter lacus</name>
    <dbReference type="NCBI Taxonomy" id="1099794"/>
    <lineage>
        <taxon>Bacteria</taxon>
        <taxon>Pseudomonadati</taxon>
        <taxon>Bacteroidota</taxon>
        <taxon>Saprospiria</taxon>
        <taxon>Saprospirales</taxon>
        <taxon>Haliscomenobacteraceae</taxon>
        <taxon>Portibacter</taxon>
    </lineage>
</organism>
<gene>
    <name evidence="1" type="ORF">GCM10007940_14040</name>
</gene>
<evidence type="ECO:0000313" key="2">
    <source>
        <dbReference type="Proteomes" id="UP001156666"/>
    </source>
</evidence>
<proteinExistence type="predicted"/>
<dbReference type="InterPro" id="IPR050583">
    <property type="entry name" value="Mycobacterial_A85_antigen"/>
</dbReference>
<accession>A0AA37SNI4</accession>
<evidence type="ECO:0000313" key="1">
    <source>
        <dbReference type="EMBL" id="GLR16789.1"/>
    </source>
</evidence>
<dbReference type="Gene3D" id="3.40.50.1820">
    <property type="entry name" value="alpha/beta hydrolase"/>
    <property type="match status" value="1"/>
</dbReference>
<dbReference type="InterPro" id="IPR000801">
    <property type="entry name" value="Esterase-like"/>
</dbReference>
<dbReference type="PANTHER" id="PTHR48098">
    <property type="entry name" value="ENTEROCHELIN ESTERASE-RELATED"/>
    <property type="match status" value="1"/>
</dbReference>
<dbReference type="Pfam" id="PF00756">
    <property type="entry name" value="Esterase"/>
    <property type="match status" value="1"/>
</dbReference>
<reference evidence="1" key="1">
    <citation type="journal article" date="2014" name="Int. J. Syst. Evol. Microbiol.">
        <title>Complete genome sequence of Corynebacterium casei LMG S-19264T (=DSM 44701T), isolated from a smear-ripened cheese.</title>
        <authorList>
            <consortium name="US DOE Joint Genome Institute (JGI-PGF)"/>
            <person name="Walter F."/>
            <person name="Albersmeier A."/>
            <person name="Kalinowski J."/>
            <person name="Ruckert C."/>
        </authorList>
    </citation>
    <scope>NUCLEOTIDE SEQUENCE</scope>
    <source>
        <strain evidence="1">NBRC 108769</strain>
    </source>
</reference>
<dbReference type="AlphaFoldDB" id="A0AA37SNI4"/>
<dbReference type="EMBL" id="BSOH01000007">
    <property type="protein sequence ID" value="GLR16789.1"/>
    <property type="molecule type" value="Genomic_DNA"/>
</dbReference>